<organism evidence="5 7">
    <name type="scientific">Rotaria magnacalcarata</name>
    <dbReference type="NCBI Taxonomy" id="392030"/>
    <lineage>
        <taxon>Eukaryota</taxon>
        <taxon>Metazoa</taxon>
        <taxon>Spiralia</taxon>
        <taxon>Gnathifera</taxon>
        <taxon>Rotifera</taxon>
        <taxon>Eurotatoria</taxon>
        <taxon>Bdelloidea</taxon>
        <taxon>Philodinida</taxon>
        <taxon>Philodinidae</taxon>
        <taxon>Rotaria</taxon>
    </lineage>
</organism>
<feature type="repeat" description="TPR" evidence="3">
    <location>
        <begin position="103"/>
        <end position="136"/>
    </location>
</feature>
<proteinExistence type="predicted"/>
<name>A0A816BVG6_9BILA</name>
<dbReference type="SMART" id="SM00028">
    <property type="entry name" value="TPR"/>
    <property type="match status" value="4"/>
</dbReference>
<feature type="repeat" description="TPR" evidence="3">
    <location>
        <begin position="145"/>
        <end position="178"/>
    </location>
</feature>
<protein>
    <recommendedName>
        <fullName evidence="8">Tetratricopeptide repeat protein</fullName>
    </recommendedName>
</protein>
<accession>A0A816BVG6</accession>
<sequence length="255" mass="29814">MTLSNEGQKITEDYLELTQTETEELSVSIVFGRLLCDLGEYDKSKKYFEQLLNDSPKEDCAWIEFNIGRALSFKCEWNQAREYYNRAYDLMMKNKPTRVKDSAWILNNIGAILRDQKKYDEALNYFLQALKIREKFYSYDSVHIAHVLNNIGIILFHQRKYDESLDYHKKAMKIYEEVYPPGHPRSKKTISKRSYTIQIRPVLRAVFSAYNKGSNTAVCSIEYDNITPALRDFTADIRCPCMAVILPLLKRLNTA</sequence>
<evidence type="ECO:0000256" key="3">
    <source>
        <dbReference type="PROSITE-ProRule" id="PRU00339"/>
    </source>
</evidence>
<dbReference type="EMBL" id="CAJNOV010001606">
    <property type="protein sequence ID" value="CAF1069937.1"/>
    <property type="molecule type" value="Genomic_DNA"/>
</dbReference>
<evidence type="ECO:0000256" key="1">
    <source>
        <dbReference type="ARBA" id="ARBA00022737"/>
    </source>
</evidence>
<keyword evidence="2 3" id="KW-0802">TPR repeat</keyword>
<dbReference type="InterPro" id="IPR019734">
    <property type="entry name" value="TPR_rpt"/>
</dbReference>
<evidence type="ECO:0000313" key="7">
    <source>
        <dbReference type="Proteomes" id="UP000663834"/>
    </source>
</evidence>
<dbReference type="Proteomes" id="UP000681967">
    <property type="component" value="Unassembled WGS sequence"/>
</dbReference>
<reference evidence="5" key="1">
    <citation type="submission" date="2021-02" db="EMBL/GenBank/DDBJ databases">
        <authorList>
            <person name="Nowell W R."/>
        </authorList>
    </citation>
    <scope>NUCLEOTIDE SEQUENCE</scope>
</reference>
<dbReference type="Pfam" id="PF13424">
    <property type="entry name" value="TPR_12"/>
    <property type="match status" value="2"/>
</dbReference>
<dbReference type="InterPro" id="IPR011990">
    <property type="entry name" value="TPR-like_helical_dom_sf"/>
</dbReference>
<evidence type="ECO:0000313" key="5">
    <source>
        <dbReference type="EMBL" id="CAF1615593.1"/>
    </source>
</evidence>
<dbReference type="EMBL" id="CAJOBH010168015">
    <property type="protein sequence ID" value="CAF4901319.1"/>
    <property type="molecule type" value="Genomic_DNA"/>
</dbReference>
<evidence type="ECO:0000256" key="2">
    <source>
        <dbReference type="ARBA" id="ARBA00022803"/>
    </source>
</evidence>
<dbReference type="PANTHER" id="PTHR45641">
    <property type="entry name" value="TETRATRICOPEPTIDE REPEAT PROTEIN (AFU_ORTHOLOGUE AFUA_6G03870)"/>
    <property type="match status" value="1"/>
</dbReference>
<evidence type="ECO:0000313" key="4">
    <source>
        <dbReference type="EMBL" id="CAF1069937.1"/>
    </source>
</evidence>
<dbReference type="Proteomes" id="UP000663834">
    <property type="component" value="Unassembled WGS sequence"/>
</dbReference>
<gene>
    <name evidence="6" type="ORF">BYL167_LOCUS52187</name>
    <name evidence="4" type="ORF">CJN711_LOCUS5657</name>
    <name evidence="5" type="ORF">KQP761_LOCUS23965</name>
</gene>
<dbReference type="EMBL" id="CAJNOW010012896">
    <property type="protein sequence ID" value="CAF1615593.1"/>
    <property type="molecule type" value="Genomic_DNA"/>
</dbReference>
<dbReference type="OrthoDB" id="5986190at2759"/>
<dbReference type="SUPFAM" id="SSF48452">
    <property type="entry name" value="TPR-like"/>
    <property type="match status" value="1"/>
</dbReference>
<dbReference type="PROSITE" id="PS50005">
    <property type="entry name" value="TPR"/>
    <property type="match status" value="2"/>
</dbReference>
<evidence type="ECO:0000313" key="6">
    <source>
        <dbReference type="EMBL" id="CAF4901319.1"/>
    </source>
</evidence>
<comment type="caution">
    <text evidence="5">The sequence shown here is derived from an EMBL/GenBank/DDBJ whole genome shotgun (WGS) entry which is preliminary data.</text>
</comment>
<dbReference type="AlphaFoldDB" id="A0A816BVG6"/>
<dbReference type="Proteomes" id="UP000663855">
    <property type="component" value="Unassembled WGS sequence"/>
</dbReference>
<keyword evidence="1" id="KW-0677">Repeat</keyword>
<dbReference type="Gene3D" id="1.25.40.10">
    <property type="entry name" value="Tetratricopeptide repeat domain"/>
    <property type="match status" value="2"/>
</dbReference>
<evidence type="ECO:0008006" key="8">
    <source>
        <dbReference type="Google" id="ProtNLM"/>
    </source>
</evidence>
<dbReference type="PANTHER" id="PTHR45641:SF19">
    <property type="entry name" value="NEPHROCYSTIN-3"/>
    <property type="match status" value="1"/>
</dbReference>